<feature type="compositionally biased region" description="Acidic residues" evidence="1">
    <location>
        <begin position="272"/>
        <end position="310"/>
    </location>
</feature>
<feature type="compositionally biased region" description="Basic and acidic residues" evidence="1">
    <location>
        <begin position="325"/>
        <end position="334"/>
    </location>
</feature>
<organism evidence="2">
    <name type="scientific">Ananas comosus var. bracteatus</name>
    <name type="common">red pineapple</name>
    <dbReference type="NCBI Taxonomy" id="296719"/>
    <lineage>
        <taxon>Eukaryota</taxon>
        <taxon>Viridiplantae</taxon>
        <taxon>Streptophyta</taxon>
        <taxon>Embryophyta</taxon>
        <taxon>Tracheophyta</taxon>
        <taxon>Spermatophyta</taxon>
        <taxon>Magnoliopsida</taxon>
        <taxon>Liliopsida</taxon>
        <taxon>Poales</taxon>
        <taxon>Bromeliaceae</taxon>
        <taxon>Bromelioideae</taxon>
        <taxon>Ananas</taxon>
    </lineage>
</organism>
<evidence type="ECO:0000313" key="2">
    <source>
        <dbReference type="EMBL" id="CAD1839224.1"/>
    </source>
</evidence>
<proteinExistence type="predicted"/>
<feature type="compositionally biased region" description="Acidic residues" evidence="1">
    <location>
        <begin position="517"/>
        <end position="526"/>
    </location>
</feature>
<dbReference type="PANTHER" id="PTHR33448">
    <property type="entry name" value="CHLOROPLAST PROTEIN HCF243-RELATED"/>
    <property type="match status" value="1"/>
</dbReference>
<feature type="compositionally biased region" description="Basic and acidic residues" evidence="1">
    <location>
        <begin position="348"/>
        <end position="358"/>
    </location>
</feature>
<accession>A0A6V7Q7P3</accession>
<protein>
    <submittedName>
        <fullName evidence="2">Uncharacterized protein</fullName>
    </submittedName>
</protein>
<evidence type="ECO:0000256" key="1">
    <source>
        <dbReference type="SAM" id="MobiDB-lite"/>
    </source>
</evidence>
<feature type="compositionally biased region" description="Basic residues" evidence="1">
    <location>
        <begin position="78"/>
        <end position="96"/>
    </location>
</feature>
<feature type="region of interest" description="Disordered" evidence="1">
    <location>
        <begin position="1"/>
        <end position="53"/>
    </location>
</feature>
<feature type="compositionally biased region" description="Basic and acidic residues" evidence="1">
    <location>
        <begin position="504"/>
        <end position="516"/>
    </location>
</feature>
<feature type="compositionally biased region" description="Pro residues" evidence="1">
    <location>
        <begin position="616"/>
        <end position="626"/>
    </location>
</feature>
<dbReference type="AlphaFoldDB" id="A0A6V7Q7P3"/>
<feature type="region of interest" description="Disordered" evidence="1">
    <location>
        <begin position="264"/>
        <end position="440"/>
    </location>
</feature>
<sequence length="685" mass="74910">MRVPITAAKPLFSPGRGRRRDLPPAAPPSAAVAAPPSLSASHSRRLRGSGSLKGAHSPMFAAVVAAGAPGGGGAATHSRPKKKKSKKAKLRSRSKRAIGGEVSLRRTEEEEEEEEEYYCKNQGWACQIPASICEALRGAVSELNCFFLPCVGRSKPIGEEEAKRRRSSAWPCGAALARWVMAVEASEGRERGLGGGEVVEVVVEEEAETGRGAPVGEAKAEAVETEEKGRVSVCVPPRNALLLMRCRSDPVRIAALESKFWGSPATKGQVDVDTEDDDTEDDDDDDDDDEEKEQEYDNVDGEDTNQEDGSIEAAKGHKGVVLGTRDGELGKPVEGDQPTVEVEGAQRGGKEANEEEAVKIQLQGEAEAEMELKGDEEGGGEDEEVKAEGERKSSLPVQWQRCDSSSQDEKRRRRHSISSEREARRRSLSNEEERRRASFSVDCEARRWWSFSIDQKEDLISELNASAGLELEKEKECSSEPELAKENIQGQAHEAANEGTEATSKVDEAQEAKIEDELKEEEEEEERDKCGGDGLPDCLLLMMYEPKLSMEVSKETWVSSNHFLHWHPHYRPRHPSDDVGANGAEAKTNKECKTCVGSDGEDCGNKEAIKPVNRASPPPPPPPPPAARTAQVVEQKLKPAVQTLYQPFVLTRCKSEPMRSAARLAPDVCFWKDRYRPIGAAGIGF</sequence>
<dbReference type="EMBL" id="LR862133">
    <property type="protein sequence ID" value="CAD1839224.1"/>
    <property type="molecule type" value="Genomic_DNA"/>
</dbReference>
<name>A0A6V7Q7P3_ANACO</name>
<feature type="region of interest" description="Disordered" evidence="1">
    <location>
        <begin position="66"/>
        <end position="107"/>
    </location>
</feature>
<feature type="compositionally biased region" description="Polar residues" evidence="1">
    <location>
        <begin position="395"/>
        <end position="405"/>
    </location>
</feature>
<feature type="compositionally biased region" description="Basic and acidic residues" evidence="1">
    <location>
        <begin position="417"/>
        <end position="436"/>
    </location>
</feature>
<feature type="compositionally biased region" description="Basic and acidic residues" evidence="1">
    <location>
        <begin position="472"/>
        <end position="485"/>
    </location>
</feature>
<feature type="region of interest" description="Disordered" evidence="1">
    <location>
        <begin position="603"/>
        <end position="629"/>
    </location>
</feature>
<dbReference type="PANTHER" id="PTHR33448:SF4">
    <property type="entry name" value="CHLOROPLAST PROTEIN HCF243"/>
    <property type="match status" value="1"/>
</dbReference>
<feature type="compositionally biased region" description="Low complexity" evidence="1">
    <location>
        <begin position="28"/>
        <end position="41"/>
    </location>
</feature>
<reference evidence="2" key="1">
    <citation type="submission" date="2020-07" db="EMBL/GenBank/DDBJ databases">
        <authorList>
            <person name="Lin J."/>
        </authorList>
    </citation>
    <scope>NUCLEOTIDE SEQUENCE</scope>
</reference>
<gene>
    <name evidence="2" type="ORF">CB5_LOCUS22435</name>
</gene>
<feature type="region of interest" description="Disordered" evidence="1">
    <location>
        <begin position="472"/>
        <end position="532"/>
    </location>
</feature>